<dbReference type="Pfam" id="PF09778">
    <property type="entry name" value="Guanylate_cyc_2"/>
    <property type="match status" value="2"/>
</dbReference>
<dbReference type="AlphaFoldDB" id="C1E7B1"/>
<feature type="compositionally biased region" description="Gly residues" evidence="1">
    <location>
        <begin position="14"/>
        <end position="26"/>
    </location>
</feature>
<evidence type="ECO:0000313" key="3">
    <source>
        <dbReference type="Proteomes" id="UP000002009"/>
    </source>
</evidence>
<dbReference type="InterPro" id="IPR018616">
    <property type="entry name" value="GUCD1"/>
</dbReference>
<reference evidence="2 3" key="1">
    <citation type="journal article" date="2009" name="Science">
        <title>Green evolution and dynamic adaptations revealed by genomes of the marine picoeukaryotes Micromonas.</title>
        <authorList>
            <person name="Worden A.Z."/>
            <person name="Lee J.H."/>
            <person name="Mock T."/>
            <person name="Rouze P."/>
            <person name="Simmons M.P."/>
            <person name="Aerts A.L."/>
            <person name="Allen A.E."/>
            <person name="Cuvelier M.L."/>
            <person name="Derelle E."/>
            <person name="Everett M.V."/>
            <person name="Foulon E."/>
            <person name="Grimwood J."/>
            <person name="Gundlach H."/>
            <person name="Henrissat B."/>
            <person name="Napoli C."/>
            <person name="McDonald S.M."/>
            <person name="Parker M.S."/>
            <person name="Rombauts S."/>
            <person name="Salamov A."/>
            <person name="Von Dassow P."/>
            <person name="Badger J.H."/>
            <person name="Coutinho P.M."/>
            <person name="Demir E."/>
            <person name="Dubchak I."/>
            <person name="Gentemann C."/>
            <person name="Eikrem W."/>
            <person name="Gready J.E."/>
            <person name="John U."/>
            <person name="Lanier W."/>
            <person name="Lindquist E.A."/>
            <person name="Lucas S."/>
            <person name="Mayer K.F."/>
            <person name="Moreau H."/>
            <person name="Not F."/>
            <person name="Otillar R."/>
            <person name="Panaud O."/>
            <person name="Pangilinan J."/>
            <person name="Paulsen I."/>
            <person name="Piegu B."/>
            <person name="Poliakov A."/>
            <person name="Robbens S."/>
            <person name="Schmutz J."/>
            <person name="Toulza E."/>
            <person name="Wyss T."/>
            <person name="Zelensky A."/>
            <person name="Zhou K."/>
            <person name="Armbrust E.V."/>
            <person name="Bhattacharya D."/>
            <person name="Goodenough U.W."/>
            <person name="Van de Peer Y."/>
            <person name="Grigoriev I.V."/>
        </authorList>
    </citation>
    <scope>NUCLEOTIDE SEQUENCE [LARGE SCALE GENOMIC DNA]</scope>
    <source>
        <strain evidence="3">RCC299 / NOUM17</strain>
    </source>
</reference>
<proteinExistence type="predicted"/>
<dbReference type="GeneID" id="8243977"/>
<dbReference type="FunCoup" id="C1E7B1">
    <property type="interactions" value="216"/>
</dbReference>
<dbReference type="EMBL" id="CP001326">
    <property type="protein sequence ID" value="ACO63576.1"/>
    <property type="molecule type" value="Genomic_DNA"/>
</dbReference>
<dbReference type="Gene3D" id="3.90.70.10">
    <property type="entry name" value="Cysteine proteinases"/>
    <property type="match status" value="1"/>
</dbReference>
<keyword evidence="3" id="KW-1185">Reference proteome</keyword>
<evidence type="ECO:0008006" key="4">
    <source>
        <dbReference type="Google" id="ProtNLM"/>
    </source>
</evidence>
<protein>
    <recommendedName>
        <fullName evidence="4">Guanylyl cyclase</fullName>
    </recommendedName>
</protein>
<name>C1E7B1_MICCC</name>
<dbReference type="PANTHER" id="PTHR31400">
    <property type="entry name" value="GUANYLYL CYCLASE DOMAIN CONTAINING PROTEIN 1 GUCD1"/>
    <property type="match status" value="1"/>
</dbReference>
<dbReference type="PANTHER" id="PTHR31400:SF1">
    <property type="entry name" value="PROTEIN GUCD1"/>
    <property type="match status" value="1"/>
</dbReference>
<dbReference type="eggNOG" id="KOG4621">
    <property type="taxonomic scope" value="Eukaryota"/>
</dbReference>
<dbReference type="Proteomes" id="UP000002009">
    <property type="component" value="Chromosome 5"/>
</dbReference>
<organism evidence="2 3">
    <name type="scientific">Micromonas commoda (strain RCC299 / NOUM17 / CCMP2709)</name>
    <name type="common">Picoplanktonic green alga</name>
    <dbReference type="NCBI Taxonomy" id="296587"/>
    <lineage>
        <taxon>Eukaryota</taxon>
        <taxon>Viridiplantae</taxon>
        <taxon>Chlorophyta</taxon>
        <taxon>Mamiellophyceae</taxon>
        <taxon>Mamiellales</taxon>
        <taxon>Mamiellaceae</taxon>
        <taxon>Micromonas</taxon>
    </lineage>
</organism>
<feature type="region of interest" description="Disordered" evidence="1">
    <location>
        <begin position="1"/>
        <end position="26"/>
    </location>
</feature>
<gene>
    <name evidence="2" type="ORF">MICPUN_50423</name>
</gene>
<dbReference type="InParanoid" id="C1E7B1"/>
<accession>C1E7B1</accession>
<dbReference type="OrthoDB" id="206796at2759"/>
<evidence type="ECO:0000313" key="2">
    <source>
        <dbReference type="EMBL" id="ACO63576.1"/>
    </source>
</evidence>
<dbReference type="RefSeq" id="XP_002502318.1">
    <property type="nucleotide sequence ID" value="XM_002502272.1"/>
</dbReference>
<sequence length="337" mass="36232">MLTETRAHDNGAAAGPGPGSSGPGSGFHRGIVSDRSVLEMSVAERTRLVHHVHERWEKIAHAVPHVKQTYNWDCGLACVLMVVRALGASAHHCDLRTLRQLCRTTSIWTVDLAYLLRRFGADVTFTTVTMGANPAYESESFYRDNLREDCERVDALFEGARANGISIERKSLSLDAIKAYAGGGEYLVILLVDKPKLGVKPRDAVVLPEGENNGRGGSDALAWLTGAAGKPAAWGARRGSESASTLANGAAPSRGYTGHYIVVCGYNPVDGEFLCRDPASHVRDLIITAENLEKARRAFGTDEDILLVRNEALDQRKVLAASREADTAAEGVAALLA</sequence>
<evidence type="ECO:0000256" key="1">
    <source>
        <dbReference type="SAM" id="MobiDB-lite"/>
    </source>
</evidence>
<dbReference type="KEGG" id="mis:MICPUN_50423"/>